<gene>
    <name evidence="2" type="ORF">A2358_00120</name>
</gene>
<keyword evidence="1" id="KW-0472">Membrane</keyword>
<comment type="caution">
    <text evidence="2">The sequence shown here is derived from an EMBL/GenBank/DDBJ whole genome shotgun (WGS) entry which is preliminary data.</text>
</comment>
<keyword evidence="1" id="KW-0812">Transmembrane</keyword>
<evidence type="ECO:0000313" key="2">
    <source>
        <dbReference type="EMBL" id="OGZ79359.1"/>
    </source>
</evidence>
<feature type="transmembrane region" description="Helical" evidence="1">
    <location>
        <begin position="21"/>
        <end position="42"/>
    </location>
</feature>
<evidence type="ECO:0008006" key="4">
    <source>
        <dbReference type="Google" id="ProtNLM"/>
    </source>
</evidence>
<dbReference type="Proteomes" id="UP000178650">
    <property type="component" value="Unassembled WGS sequence"/>
</dbReference>
<protein>
    <recommendedName>
        <fullName evidence="4">DUF4352 domain-containing protein</fullName>
    </recommendedName>
</protein>
<accession>A0A1G2IX02</accession>
<keyword evidence="1" id="KW-1133">Transmembrane helix</keyword>
<dbReference type="EMBL" id="MHPJ01000004">
    <property type="protein sequence ID" value="OGZ79359.1"/>
    <property type="molecule type" value="Genomic_DNA"/>
</dbReference>
<evidence type="ECO:0000313" key="3">
    <source>
        <dbReference type="Proteomes" id="UP000178650"/>
    </source>
</evidence>
<dbReference type="STRING" id="1802223.A2358_00120"/>
<evidence type="ECO:0000256" key="1">
    <source>
        <dbReference type="SAM" id="Phobius"/>
    </source>
</evidence>
<sequence length="219" mass="23675">MKINKEGGSPRRSSAEAGQASRLLLVLAIIVLVAAVIVFLVMKMAEKPAAPSNNPVTTVPVPVYDQQLGNIRFIFESALDKGGVLKASEIIKTQYGSSYQKDLNVSNTGAKFIQITIGAQNKGTENTEQGAWDIENIVDSEGRNFVPLDQYAVQPWLPNPNLCGALLKPAFDPTPCVKIYEVSKASTGLKIRIRTGKDNKSSNLSSSKADVFLLDLIVK</sequence>
<proteinExistence type="predicted"/>
<reference evidence="2 3" key="1">
    <citation type="journal article" date="2016" name="Nat. Commun.">
        <title>Thousands of microbial genomes shed light on interconnected biogeochemical processes in an aquifer system.</title>
        <authorList>
            <person name="Anantharaman K."/>
            <person name="Brown C.T."/>
            <person name="Hug L.A."/>
            <person name="Sharon I."/>
            <person name="Castelle C.J."/>
            <person name="Probst A.J."/>
            <person name="Thomas B.C."/>
            <person name="Singh A."/>
            <person name="Wilkins M.J."/>
            <person name="Karaoz U."/>
            <person name="Brodie E.L."/>
            <person name="Williams K.H."/>
            <person name="Hubbard S.S."/>
            <person name="Banfield J.F."/>
        </authorList>
    </citation>
    <scope>NUCLEOTIDE SEQUENCE [LARGE SCALE GENOMIC DNA]</scope>
</reference>
<name>A0A1G2IX02_9BACT</name>
<organism evidence="2 3">
    <name type="scientific">Candidatus Staskawiczbacteria bacterium RIFOXYB1_FULL_37_44</name>
    <dbReference type="NCBI Taxonomy" id="1802223"/>
    <lineage>
        <taxon>Bacteria</taxon>
        <taxon>Candidatus Staskawicziibacteriota</taxon>
    </lineage>
</organism>
<dbReference type="AlphaFoldDB" id="A0A1G2IX02"/>